<dbReference type="GO" id="GO:1990072">
    <property type="term" value="C:TRAPPIII protein complex"/>
    <property type="evidence" value="ECO:0007669"/>
    <property type="project" value="TreeGrafter"/>
</dbReference>
<dbReference type="PANTHER" id="PTHR12975">
    <property type="entry name" value="TRANSPORT PROTEIN TRAPP"/>
    <property type="match status" value="1"/>
</dbReference>
<dbReference type="Proteomes" id="UP000218811">
    <property type="component" value="Unassembled WGS sequence"/>
</dbReference>
<keyword evidence="3" id="KW-1185">Reference proteome</keyword>
<organism evidence="2 3">
    <name type="scientific">Wolfiporia cocos (strain MD-104)</name>
    <name type="common">Brown rot fungus</name>
    <dbReference type="NCBI Taxonomy" id="742152"/>
    <lineage>
        <taxon>Eukaryota</taxon>
        <taxon>Fungi</taxon>
        <taxon>Dikarya</taxon>
        <taxon>Basidiomycota</taxon>
        <taxon>Agaricomycotina</taxon>
        <taxon>Agaricomycetes</taxon>
        <taxon>Polyporales</taxon>
        <taxon>Phaeolaceae</taxon>
        <taxon>Wolfiporia</taxon>
    </lineage>
</organism>
<dbReference type="EMBL" id="KB467831">
    <property type="protein sequence ID" value="PCH33758.1"/>
    <property type="molecule type" value="Genomic_DNA"/>
</dbReference>
<name>A0A2H3J7Z1_WOLCO</name>
<dbReference type="STRING" id="742152.A0A2H3J7Z1"/>
<dbReference type="OrthoDB" id="203724at2759"/>
<dbReference type="InterPro" id="IPR024420">
    <property type="entry name" value="TRAPP_III_complex_Trs85"/>
</dbReference>
<evidence type="ECO:0000259" key="1">
    <source>
        <dbReference type="Pfam" id="PF24545"/>
    </source>
</evidence>
<dbReference type="Pfam" id="PF12739">
    <property type="entry name" value="TRAPPC-Trs85"/>
    <property type="match status" value="1"/>
</dbReference>
<dbReference type="Pfam" id="PF24545">
    <property type="entry name" value="Ig_TPPC8_1st"/>
    <property type="match status" value="1"/>
</dbReference>
<dbReference type="InterPro" id="IPR058541">
    <property type="entry name" value="Ig_TPPC8_1st"/>
</dbReference>
<evidence type="ECO:0000313" key="3">
    <source>
        <dbReference type="Proteomes" id="UP000218811"/>
    </source>
</evidence>
<reference evidence="2 3" key="1">
    <citation type="journal article" date="2012" name="Science">
        <title>The Paleozoic origin of enzymatic lignin decomposition reconstructed from 31 fungal genomes.</title>
        <authorList>
            <person name="Floudas D."/>
            <person name="Binder M."/>
            <person name="Riley R."/>
            <person name="Barry K."/>
            <person name="Blanchette R.A."/>
            <person name="Henrissat B."/>
            <person name="Martinez A.T."/>
            <person name="Otillar R."/>
            <person name="Spatafora J.W."/>
            <person name="Yadav J.S."/>
            <person name="Aerts A."/>
            <person name="Benoit I."/>
            <person name="Boyd A."/>
            <person name="Carlson A."/>
            <person name="Copeland A."/>
            <person name="Coutinho P.M."/>
            <person name="de Vries R.P."/>
            <person name="Ferreira P."/>
            <person name="Findley K."/>
            <person name="Foster B."/>
            <person name="Gaskell J."/>
            <person name="Glotzer D."/>
            <person name="Gorecki P."/>
            <person name="Heitman J."/>
            <person name="Hesse C."/>
            <person name="Hori C."/>
            <person name="Igarashi K."/>
            <person name="Jurgens J.A."/>
            <person name="Kallen N."/>
            <person name="Kersten P."/>
            <person name="Kohler A."/>
            <person name="Kuees U."/>
            <person name="Kumar T.K.A."/>
            <person name="Kuo A."/>
            <person name="LaButti K."/>
            <person name="Larrondo L.F."/>
            <person name="Lindquist E."/>
            <person name="Ling A."/>
            <person name="Lombard V."/>
            <person name="Lucas S."/>
            <person name="Lundell T."/>
            <person name="Martin R."/>
            <person name="McLaughlin D.J."/>
            <person name="Morgenstern I."/>
            <person name="Morin E."/>
            <person name="Murat C."/>
            <person name="Nagy L.G."/>
            <person name="Nolan M."/>
            <person name="Ohm R.A."/>
            <person name="Patyshakuliyeva A."/>
            <person name="Rokas A."/>
            <person name="Ruiz-Duenas F.J."/>
            <person name="Sabat G."/>
            <person name="Salamov A."/>
            <person name="Samejima M."/>
            <person name="Schmutz J."/>
            <person name="Slot J.C."/>
            <person name="St John F."/>
            <person name="Stenlid J."/>
            <person name="Sun H."/>
            <person name="Sun S."/>
            <person name="Syed K."/>
            <person name="Tsang A."/>
            <person name="Wiebenga A."/>
            <person name="Young D."/>
            <person name="Pisabarro A."/>
            <person name="Eastwood D.C."/>
            <person name="Martin F."/>
            <person name="Cullen D."/>
            <person name="Grigoriev I.V."/>
            <person name="Hibbett D.S."/>
        </authorList>
    </citation>
    <scope>NUCLEOTIDE SEQUENCE [LARGE SCALE GENOMIC DNA]</scope>
    <source>
        <strain evidence="2 3">MD-104</strain>
    </source>
</reference>
<accession>A0A2H3J7Z1</accession>
<proteinExistence type="predicted"/>
<sequence length="1355" mass="150255">MAPTLPSSLSPHICLLTTPDVDELFEASGLPPLPQTLQSFVPLPQVTTRTTSLASIPHSSFPLRFSDLAEIETAAHEDEESRAGRTMDWIGQRTLQRTGGWVQMLQAHAAGGQNAPAKEGVWRDKTPWWEELKRCIEGDHVPHSDEGWNHPVSIIMTVSTRAVNPLQALQDLNARPLDLPPWVEPTHLRYYLIIHPADSPLTEPIAEALFNAVRKQYGLQTYMLRLTLPTNPPPTPVPIPSIAPRLPPPPVASFDTPPLAPRPAPAGLGVLDTPRPTGHTIALSEGDIHHISKFVREYVVMSLIPWMEKCVMDWNENFSSSRRLPSRLFSSTRRLFGSSATTSSASSTASPAHGSNASVSSISSRFTSHAPNTSVGSLASVSSTGTTGGSIVTQQRRLAEFATMLGDYKLATMVWESLRKEGRGGSDILPLLLSPTPALALHAQHALSTLRARAQNQAHSHITAHTQLRALSYAENDGLYRLLVVLFKADDPPTTLLLAHAAFLSEKKGCRRRSALWYLLSADRLEKAGNKPLAMHLFRKAHELYKTRSEKEVSSSFWESEGVDPSDWRGFEAVLPGIEHELGRLLYTTGDTEGAVRYFLGLLRGTAFTSSQTGADTIPEGQISTDKVYLEDFRVALKHFKATEREKWAAAALKLPVTFCQAKQTRIRYPGENSGEDRTDWAQRENDWTTFWAHRGKERLERSISAAVDENFWVDVVMQNPLDVEVTLSGLTVNVREASPGQEPIELPSDSIETEIVDDIILGARETRTIPVAVRCRRPASLIITEITYDFLSLLPTTESLAVRGRRLHDTAEQRQNKVYAPDTYPKVDVEEAGQRLHASFVDDTQLVLAHGESRRLRLWMTNSGTRKIGEIWMVTGHDDNVWVESMSEPSSSREVLHTNNSLAPRTPYRIPLDTLQGSSEIAPGDSLQFNAMVHASSVGEQTLALLIVFREGEGLPFHCTRATRQFEVKPIVKTLVTSVPSGSLKHSFLLNVEVDNITDTSTLRIAQVTTMSQTWSCIPLARGRMSVPPYQSARFTFGVSPWKEGPNPEESMRYVSAKLRDVLHGRKPVQSGPPSADIICEHTSESGNVYAISTPAIRYSVHCDRRAFSSRLAASSHPYIPADSHHFIFPLYNPYSLDVLLFWQLPLEGRFGHILIPGLKFGACHAFLKGIAEEAENAKVKRSMYAETQRERSEILRAVRDSEWNEEMDPVVVTVSTECSVEHDFSSGPCNTSVAFTLRNLSLTNPCRVLLKLPSNPRKPSTSDLQSPQYAGRLVHRGVLNPLESTTFHVKVWIPRPGTFALDGWSVETEVGEAPLIDQDPAGSTWKSRQLRYVQGPPDQARTCITVIDNTPSR</sequence>
<dbReference type="PANTHER" id="PTHR12975:SF6">
    <property type="entry name" value="TRAFFICKING PROTEIN PARTICLE COMPLEX SUBUNIT 8"/>
    <property type="match status" value="1"/>
</dbReference>
<dbReference type="OMA" id="GHTISMW"/>
<feature type="domain" description="TPPC8 first Ig-like" evidence="1">
    <location>
        <begin position="705"/>
        <end position="830"/>
    </location>
</feature>
<evidence type="ECO:0000313" key="2">
    <source>
        <dbReference type="EMBL" id="PCH33758.1"/>
    </source>
</evidence>
<gene>
    <name evidence="2" type="ORF">WOLCODRAFT_60797</name>
</gene>
<protein>
    <recommendedName>
        <fullName evidence="1">TPPC8 first Ig-like domain-containing protein</fullName>
    </recommendedName>
</protein>